<keyword evidence="2" id="KW-0067">ATP-binding</keyword>
<dbReference type="EMBL" id="DMUP01000053">
    <property type="protein sequence ID" value="HAR55649.1"/>
    <property type="molecule type" value="Genomic_DNA"/>
</dbReference>
<reference evidence="3 4" key="1">
    <citation type="journal article" date="2018" name="Nat. Biotechnol.">
        <title>A standardized bacterial taxonomy based on genome phylogeny substantially revises the tree of life.</title>
        <authorList>
            <person name="Parks D.H."/>
            <person name="Chuvochina M."/>
            <person name="Waite D.W."/>
            <person name="Rinke C."/>
            <person name="Skarshewski A."/>
            <person name="Chaumeil P.A."/>
            <person name="Hugenholtz P."/>
        </authorList>
    </citation>
    <scope>NUCLEOTIDE SEQUENCE [LARGE SCALE GENOMIC DNA]</scope>
    <source>
        <strain evidence="3">UBA9360</strain>
    </source>
</reference>
<comment type="caution">
    <text evidence="3">The sequence shown here is derived from an EMBL/GenBank/DDBJ whole genome shotgun (WGS) entry which is preliminary data.</text>
</comment>
<evidence type="ECO:0000313" key="3">
    <source>
        <dbReference type="EMBL" id="HAR55649.1"/>
    </source>
</evidence>
<keyword evidence="1" id="KW-0547">Nucleotide-binding</keyword>
<dbReference type="InterPro" id="IPR005654">
    <property type="entry name" value="ATPase_AFG1-like"/>
</dbReference>
<organism evidence="3 4">
    <name type="scientific">Idiomarina baltica</name>
    <dbReference type="NCBI Taxonomy" id="190892"/>
    <lineage>
        <taxon>Bacteria</taxon>
        <taxon>Pseudomonadati</taxon>
        <taxon>Pseudomonadota</taxon>
        <taxon>Gammaproteobacteria</taxon>
        <taxon>Alteromonadales</taxon>
        <taxon>Idiomarinaceae</taxon>
        <taxon>Idiomarina</taxon>
    </lineage>
</organism>
<dbReference type="AlphaFoldDB" id="A0A348WM87"/>
<protein>
    <recommendedName>
        <fullName evidence="5">Cell division protein ZapE</fullName>
    </recommendedName>
</protein>
<evidence type="ECO:0008006" key="5">
    <source>
        <dbReference type="Google" id="ProtNLM"/>
    </source>
</evidence>
<dbReference type="Pfam" id="PF03969">
    <property type="entry name" value="AFG1_ATPase"/>
    <property type="match status" value="1"/>
</dbReference>
<evidence type="ECO:0000256" key="1">
    <source>
        <dbReference type="ARBA" id="ARBA00022741"/>
    </source>
</evidence>
<evidence type="ECO:0000313" key="4">
    <source>
        <dbReference type="Proteomes" id="UP000262878"/>
    </source>
</evidence>
<sequence>SLYSEGQLSFEFRRCVSRLQEMQSEEYLALAHRA</sequence>
<proteinExistence type="predicted"/>
<dbReference type="GO" id="GO:0016887">
    <property type="term" value="F:ATP hydrolysis activity"/>
    <property type="evidence" value="ECO:0007669"/>
    <property type="project" value="InterPro"/>
</dbReference>
<dbReference type="Proteomes" id="UP000262878">
    <property type="component" value="Unassembled WGS sequence"/>
</dbReference>
<dbReference type="GO" id="GO:0005524">
    <property type="term" value="F:ATP binding"/>
    <property type="evidence" value="ECO:0007669"/>
    <property type="project" value="UniProtKB-KW"/>
</dbReference>
<evidence type="ECO:0000256" key="2">
    <source>
        <dbReference type="ARBA" id="ARBA00022840"/>
    </source>
</evidence>
<feature type="non-terminal residue" evidence="3">
    <location>
        <position position="1"/>
    </location>
</feature>
<gene>
    <name evidence="3" type="ORF">DCR58_02555</name>
</gene>
<accession>A0A348WM87</accession>
<name>A0A348WM87_9GAMM</name>
<dbReference type="STRING" id="314276.OS145_13139"/>